<dbReference type="RefSeq" id="WP_039311902.1">
    <property type="nucleotide sequence ID" value="NZ_CP084655.1"/>
</dbReference>
<feature type="DNA-binding region" description="H-T-H motif" evidence="4">
    <location>
        <begin position="29"/>
        <end position="48"/>
    </location>
</feature>
<dbReference type="GO" id="GO:0003700">
    <property type="term" value="F:DNA-binding transcription factor activity"/>
    <property type="evidence" value="ECO:0007669"/>
    <property type="project" value="TreeGrafter"/>
</dbReference>
<dbReference type="PRINTS" id="PR00455">
    <property type="entry name" value="HTHTETR"/>
</dbReference>
<dbReference type="PROSITE" id="PS50977">
    <property type="entry name" value="HTH_TETR_2"/>
    <property type="match status" value="1"/>
</dbReference>
<dbReference type="PATRIC" id="fig|180957.30.peg.3307"/>
<organism evidence="6 7">
    <name type="scientific">Pectobacterium brasiliense</name>
    <dbReference type="NCBI Taxonomy" id="180957"/>
    <lineage>
        <taxon>Bacteria</taxon>
        <taxon>Pseudomonadati</taxon>
        <taxon>Pseudomonadota</taxon>
        <taxon>Gammaproteobacteria</taxon>
        <taxon>Enterobacterales</taxon>
        <taxon>Pectobacteriaceae</taxon>
        <taxon>Pectobacterium</taxon>
    </lineage>
</organism>
<evidence type="ECO:0000256" key="4">
    <source>
        <dbReference type="PROSITE-ProRule" id="PRU00335"/>
    </source>
</evidence>
<dbReference type="InterPro" id="IPR001647">
    <property type="entry name" value="HTH_TetR"/>
</dbReference>
<dbReference type="GO" id="GO:0000976">
    <property type="term" value="F:transcription cis-regulatory region binding"/>
    <property type="evidence" value="ECO:0007669"/>
    <property type="project" value="TreeGrafter"/>
</dbReference>
<keyword evidence="2 4" id="KW-0238">DNA-binding</keyword>
<dbReference type="InterPro" id="IPR050109">
    <property type="entry name" value="HTH-type_TetR-like_transc_reg"/>
</dbReference>
<comment type="caution">
    <text evidence="6">The sequence shown here is derived from an EMBL/GenBank/DDBJ whole genome shotgun (WGS) entry which is preliminary data.</text>
</comment>
<name>A0A0M2F2U4_9GAMM</name>
<dbReference type="AlphaFoldDB" id="A0A0M2F2U4"/>
<gene>
    <name evidence="6" type="ORF">KU74_02365</name>
</gene>
<evidence type="ECO:0000313" key="7">
    <source>
        <dbReference type="Proteomes" id="UP000029435"/>
    </source>
</evidence>
<keyword evidence="3" id="KW-0804">Transcription</keyword>
<dbReference type="OrthoDB" id="270177at2"/>
<evidence type="ECO:0000313" key="6">
    <source>
        <dbReference type="EMBL" id="KGA35334.1"/>
    </source>
</evidence>
<evidence type="ECO:0000256" key="2">
    <source>
        <dbReference type="ARBA" id="ARBA00023125"/>
    </source>
</evidence>
<dbReference type="STRING" id="180957.B5S52_14325"/>
<sequence length="204" mass="22656">MKVRTKARREAIVKTAAQLFQEMGYERATMNELAKRVGGSKATLYGYFSTKEELFTAVVREHATMHLSEATAELMTDTLAAETLDVQLTRFGERILYVLTNDSSAMAIYRMVVAEAGHSDIGSLFYDSGPKENVDKLSDLMAAAIARQELKPGNPRLRALQFLALLTAEIDDRIFHRHLQPISLERIREIVGNAVSMFMAGAAA</sequence>
<dbReference type="SUPFAM" id="SSF46689">
    <property type="entry name" value="Homeodomain-like"/>
    <property type="match status" value="1"/>
</dbReference>
<feature type="domain" description="HTH tetR-type" evidence="5">
    <location>
        <begin position="6"/>
        <end position="66"/>
    </location>
</feature>
<dbReference type="Pfam" id="PF14246">
    <property type="entry name" value="TetR_C_7"/>
    <property type="match status" value="1"/>
</dbReference>
<accession>A0A0M2F2U4</accession>
<dbReference type="Gene3D" id="1.10.357.10">
    <property type="entry name" value="Tetracycline Repressor, domain 2"/>
    <property type="match status" value="1"/>
</dbReference>
<dbReference type="Pfam" id="PF00440">
    <property type="entry name" value="TetR_N"/>
    <property type="match status" value="1"/>
</dbReference>
<dbReference type="PANTHER" id="PTHR30055">
    <property type="entry name" value="HTH-TYPE TRANSCRIPTIONAL REGULATOR RUTR"/>
    <property type="match status" value="1"/>
</dbReference>
<evidence type="ECO:0000256" key="3">
    <source>
        <dbReference type="ARBA" id="ARBA00023163"/>
    </source>
</evidence>
<dbReference type="InterPro" id="IPR009057">
    <property type="entry name" value="Homeodomain-like_sf"/>
</dbReference>
<dbReference type="InterPro" id="IPR039536">
    <property type="entry name" value="TetR_C_Proteobacteria"/>
</dbReference>
<proteinExistence type="predicted"/>
<dbReference type="Proteomes" id="UP000029435">
    <property type="component" value="Unassembled WGS sequence"/>
</dbReference>
<evidence type="ECO:0000259" key="5">
    <source>
        <dbReference type="PROSITE" id="PS50977"/>
    </source>
</evidence>
<keyword evidence="1" id="KW-0805">Transcription regulation</keyword>
<protein>
    <submittedName>
        <fullName evidence="6">TetR family transcriptional regulator</fullName>
    </submittedName>
</protein>
<evidence type="ECO:0000256" key="1">
    <source>
        <dbReference type="ARBA" id="ARBA00023015"/>
    </source>
</evidence>
<reference evidence="6 7" key="1">
    <citation type="submission" date="2014-08" db="EMBL/GenBank/DDBJ databases">
        <title>Genome sequences of NCPPB Pectobacterium isolates.</title>
        <authorList>
            <person name="Glover R.H."/>
            <person name="Sapp M."/>
            <person name="Elphinstone J."/>
        </authorList>
    </citation>
    <scope>NUCLEOTIDE SEQUENCE [LARGE SCALE GENOMIC DNA]</scope>
    <source>
        <strain evidence="6 7">LMG 21372</strain>
    </source>
</reference>
<dbReference type="EMBL" id="JQOD01000001">
    <property type="protein sequence ID" value="KGA35334.1"/>
    <property type="molecule type" value="Genomic_DNA"/>
</dbReference>
<dbReference type="PANTHER" id="PTHR30055:SF119">
    <property type="entry name" value="NALC"/>
    <property type="match status" value="1"/>
</dbReference>
<dbReference type="FunFam" id="1.10.10.60:FF:000141">
    <property type="entry name" value="TetR family transcriptional regulator"/>
    <property type="match status" value="1"/>
</dbReference>